<gene>
    <name evidence="4" type="ORF">soil367_01735</name>
</gene>
<dbReference type="InterPro" id="IPR050356">
    <property type="entry name" value="SulA_CellDiv_inhibitor"/>
</dbReference>
<dbReference type="InterPro" id="IPR043502">
    <property type="entry name" value="DNA/RNA_pol_sf"/>
</dbReference>
<dbReference type="Pfam" id="PF00817">
    <property type="entry name" value="IMS"/>
    <property type="match status" value="1"/>
</dbReference>
<dbReference type="AlphaFoldDB" id="A0A4P7XD34"/>
<feature type="domain" description="UmuC" evidence="3">
    <location>
        <begin position="24"/>
        <end position="146"/>
    </location>
</feature>
<dbReference type="PANTHER" id="PTHR35369">
    <property type="entry name" value="BLR3025 PROTEIN-RELATED"/>
    <property type="match status" value="1"/>
</dbReference>
<evidence type="ECO:0000256" key="2">
    <source>
        <dbReference type="ARBA" id="ARBA00022763"/>
    </source>
</evidence>
<dbReference type="Proteomes" id="UP000298049">
    <property type="component" value="Chromosome"/>
</dbReference>
<dbReference type="OrthoDB" id="5298951at2"/>
<dbReference type="Gene3D" id="3.30.70.270">
    <property type="match status" value="1"/>
</dbReference>
<evidence type="ECO:0000256" key="1">
    <source>
        <dbReference type="ARBA" id="ARBA00010945"/>
    </source>
</evidence>
<dbReference type="InterPro" id="IPR043128">
    <property type="entry name" value="Rev_trsase/Diguanyl_cyclase"/>
</dbReference>
<evidence type="ECO:0000259" key="3">
    <source>
        <dbReference type="Pfam" id="PF00817"/>
    </source>
</evidence>
<dbReference type="EMBL" id="CP031093">
    <property type="protein sequence ID" value="QCF24779.1"/>
    <property type="molecule type" value="Genomic_DNA"/>
</dbReference>
<dbReference type="RefSeq" id="WP_136546324.1">
    <property type="nucleotide sequence ID" value="NZ_CP031093.1"/>
</dbReference>
<evidence type="ECO:0000313" key="5">
    <source>
        <dbReference type="Proteomes" id="UP000298049"/>
    </source>
</evidence>
<comment type="similarity">
    <text evidence="1">Belongs to the DNA polymerase type-Y family.</text>
</comment>
<accession>A0A4P7XD34</accession>
<sequence>MLWLYLHFPNLLLEHYQQAEAEPLPLALVQGRPPRILAANALAAEAGVAPGQTLGTATCLQPDLAVVPADEALQTQVLEQLCAWTYQYAAQLRPWLPDGLLLEAQSVTRLHGGLPPLVRHLRQGLHAQGFTVAMAAGTNPLMARTLARGHADTLIQAPFQEKGRANLCTDDQEHLHHALNRLPVSALGLPQKSCERLLRMGITRSDGLFALPDRQLAQRLGPELVEHLQQLRQPGKDRLPAWQPPAVFQQRLDLVQEAERMAGLFFPLQRLLQNLAAYLQLRQQCTDTLLLRLQHREAMATTIQVRTTTVDYREERFMELCRLHLEQHALRAPVIALSLTVERFQARDTQAQDLFGSTASREEQLQELLGRLEAKLGNGQVARLAAQADHRPEHAWRYLPLQQRRTPPAVEIPRRPLWLLAAPMPLRETPEAWLGGPERIQAGWWDGQRLQRDYYIARLSSQSLAWLFRSSDGSWFVHGWFA</sequence>
<evidence type="ECO:0000313" key="4">
    <source>
        <dbReference type="EMBL" id="QCF24779.1"/>
    </source>
</evidence>
<dbReference type="SUPFAM" id="SSF56672">
    <property type="entry name" value="DNA/RNA polymerases"/>
    <property type="match status" value="1"/>
</dbReference>
<keyword evidence="5" id="KW-1185">Reference proteome</keyword>
<dbReference type="CDD" id="cd03468">
    <property type="entry name" value="PolY_like"/>
    <property type="match status" value="1"/>
</dbReference>
<proteinExistence type="inferred from homology"/>
<keyword evidence="2" id="KW-0227">DNA damage</keyword>
<dbReference type="Gene3D" id="3.40.1170.60">
    <property type="match status" value="1"/>
</dbReference>
<dbReference type="InterPro" id="IPR001126">
    <property type="entry name" value="UmuC"/>
</dbReference>
<reference evidence="4 5" key="1">
    <citation type="submission" date="2018-07" db="EMBL/GenBank/DDBJ databases">
        <title>Marsedoiliclastica nanhaica gen. nov. sp. nov., a novel marine hydrocarbonoclastic bacterium isolated from an in-situ enriched hydrocarbon-degrading consortium in deep-sea sediment.</title>
        <authorList>
            <person name="Dong C."/>
            <person name="Ma T."/>
            <person name="Liu R."/>
            <person name="Shao Z."/>
        </authorList>
    </citation>
    <scope>NUCLEOTIDE SEQUENCE [LARGE SCALE GENOMIC DNA]</scope>
    <source>
        <strain evidence="5">soil36-7</strain>
    </source>
</reference>
<organism evidence="4 5">
    <name type="scientific">Hydrocarboniclastica marina</name>
    <dbReference type="NCBI Taxonomy" id="2259620"/>
    <lineage>
        <taxon>Bacteria</taxon>
        <taxon>Pseudomonadati</taxon>
        <taxon>Pseudomonadota</taxon>
        <taxon>Gammaproteobacteria</taxon>
        <taxon>Alteromonadales</taxon>
        <taxon>Alteromonadaceae</taxon>
        <taxon>Hydrocarboniclastica</taxon>
    </lineage>
</organism>
<protein>
    <submittedName>
        <fullName evidence="4">DNA polymerase Y family protein</fullName>
    </submittedName>
</protein>
<dbReference type="PANTHER" id="PTHR35369:SF2">
    <property type="entry name" value="BLR3025 PROTEIN"/>
    <property type="match status" value="1"/>
</dbReference>
<dbReference type="GO" id="GO:0006281">
    <property type="term" value="P:DNA repair"/>
    <property type="evidence" value="ECO:0007669"/>
    <property type="project" value="InterPro"/>
</dbReference>
<dbReference type="KEGG" id="hmi:soil367_01735"/>
<name>A0A4P7XD34_9ALTE</name>